<reference evidence="3" key="1">
    <citation type="submission" date="2016-10" db="EMBL/GenBank/DDBJ databases">
        <authorList>
            <person name="Varghese N."/>
            <person name="Submissions S."/>
        </authorList>
    </citation>
    <scope>NUCLEOTIDE SEQUENCE [LARGE SCALE GENOMIC DNA]</scope>
    <source>
        <strain evidence="3">DSM 18579</strain>
    </source>
</reference>
<dbReference type="InterPro" id="IPR036291">
    <property type="entry name" value="NAD(P)-bd_dom_sf"/>
</dbReference>
<dbReference type="PRINTS" id="PR00081">
    <property type="entry name" value="GDHRDH"/>
</dbReference>
<dbReference type="NCBIfam" id="NF005559">
    <property type="entry name" value="PRK07231.1"/>
    <property type="match status" value="1"/>
</dbReference>
<dbReference type="EMBL" id="FOHV01000003">
    <property type="protein sequence ID" value="SES79702.1"/>
    <property type="molecule type" value="Genomic_DNA"/>
</dbReference>
<dbReference type="GO" id="GO:0016616">
    <property type="term" value="F:oxidoreductase activity, acting on the CH-OH group of donors, NAD or NADP as acceptor"/>
    <property type="evidence" value="ECO:0007669"/>
    <property type="project" value="TreeGrafter"/>
</dbReference>
<dbReference type="CDD" id="cd05233">
    <property type="entry name" value="SDR_c"/>
    <property type="match status" value="1"/>
</dbReference>
<sequence>MSFNFTGKTVVVTGAAQGIGQAIAYAFAKHGASVFVCDIDENLLQETVKKCGGTTQGRQVDVTNQQAVKAFIQEVGSVDILVNCAGGVRGQEGKPIESITVDEWRALFEVNTDSTFWCSQAVAPLMKEKGFGRIINISSGAGLGISLTGIQAYASSKAAQIGLTRQLAHELGPYGITVNSIAPGFVRSNPSSEKQWQKFGEEKQKQILDSIAMRRLGKAEDIANGVLFFASDASSWITGQILSIDGGK</sequence>
<proteinExistence type="inferred from homology"/>
<evidence type="ECO:0000313" key="2">
    <source>
        <dbReference type="EMBL" id="SES79702.1"/>
    </source>
</evidence>
<name>A0A1H9ZDT7_9GAMM</name>
<dbReference type="OrthoDB" id="9789398at2"/>
<dbReference type="RefSeq" id="WP_093317606.1">
    <property type="nucleotide sequence ID" value="NZ_FOHV01000003.1"/>
</dbReference>
<dbReference type="AlphaFoldDB" id="A0A1H9ZDT7"/>
<dbReference type="Proteomes" id="UP000242642">
    <property type="component" value="Unassembled WGS sequence"/>
</dbReference>
<dbReference type="Pfam" id="PF13561">
    <property type="entry name" value="adh_short_C2"/>
    <property type="match status" value="1"/>
</dbReference>
<dbReference type="FunFam" id="3.40.50.720:FF:000084">
    <property type="entry name" value="Short-chain dehydrogenase reductase"/>
    <property type="match status" value="1"/>
</dbReference>
<dbReference type="InterPro" id="IPR002347">
    <property type="entry name" value="SDR_fam"/>
</dbReference>
<comment type="similarity">
    <text evidence="1">Belongs to the short-chain dehydrogenases/reductases (SDR) family.</text>
</comment>
<accession>A0A1H9ZDT7</accession>
<gene>
    <name evidence="2" type="ORF">SAMN02583745_00541</name>
</gene>
<dbReference type="Gene3D" id="3.40.50.720">
    <property type="entry name" value="NAD(P)-binding Rossmann-like Domain"/>
    <property type="match status" value="1"/>
</dbReference>
<evidence type="ECO:0000313" key="3">
    <source>
        <dbReference type="Proteomes" id="UP000242642"/>
    </source>
</evidence>
<keyword evidence="3" id="KW-1185">Reference proteome</keyword>
<dbReference type="PRINTS" id="PR00080">
    <property type="entry name" value="SDRFAMILY"/>
</dbReference>
<dbReference type="SUPFAM" id="SSF51735">
    <property type="entry name" value="NAD(P)-binding Rossmann-fold domains"/>
    <property type="match status" value="1"/>
</dbReference>
<dbReference type="PANTHER" id="PTHR42760">
    <property type="entry name" value="SHORT-CHAIN DEHYDROGENASES/REDUCTASES FAMILY MEMBER"/>
    <property type="match status" value="1"/>
</dbReference>
<organism evidence="2 3">
    <name type="scientific">Thorsellia anophelis DSM 18579</name>
    <dbReference type="NCBI Taxonomy" id="1123402"/>
    <lineage>
        <taxon>Bacteria</taxon>
        <taxon>Pseudomonadati</taxon>
        <taxon>Pseudomonadota</taxon>
        <taxon>Gammaproteobacteria</taxon>
        <taxon>Enterobacterales</taxon>
        <taxon>Thorselliaceae</taxon>
        <taxon>Thorsellia</taxon>
    </lineage>
</organism>
<evidence type="ECO:0000256" key="1">
    <source>
        <dbReference type="ARBA" id="ARBA00006484"/>
    </source>
</evidence>
<dbReference type="STRING" id="1123402.SAMN02583745_00541"/>
<protein>
    <submittedName>
        <fullName evidence="2">3-oxoacyl-[acyl-carrier protein] reductase</fullName>
    </submittedName>
</protein>